<dbReference type="STRING" id="1244108.SAMN05444004_102161"/>
<organism evidence="2 3">
    <name type="scientific">Jannaschia faecimaris</name>
    <dbReference type="NCBI Taxonomy" id="1244108"/>
    <lineage>
        <taxon>Bacteria</taxon>
        <taxon>Pseudomonadati</taxon>
        <taxon>Pseudomonadota</taxon>
        <taxon>Alphaproteobacteria</taxon>
        <taxon>Rhodobacterales</taxon>
        <taxon>Roseobacteraceae</taxon>
        <taxon>Jannaschia</taxon>
    </lineage>
</organism>
<evidence type="ECO:0000313" key="3">
    <source>
        <dbReference type="Proteomes" id="UP000198914"/>
    </source>
</evidence>
<evidence type="ECO:0000313" key="2">
    <source>
        <dbReference type="EMBL" id="SDY62272.1"/>
    </source>
</evidence>
<accession>A0A1H3LCZ0</accession>
<dbReference type="EMBL" id="FNPX01000002">
    <property type="protein sequence ID" value="SDY62272.1"/>
    <property type="molecule type" value="Genomic_DNA"/>
</dbReference>
<feature type="domain" description="Transglutaminase-like" evidence="1">
    <location>
        <begin position="158"/>
        <end position="218"/>
    </location>
</feature>
<sequence>MELNIQTHLSYDFAQPTDVILQIELARIAGQDIEEDALFTTPVKDFSRIPGEHAIGARARMQAEGLVDITYRAKVDVTRPDPDLAVLTAGVPRGLTAEATSFLMPSRYCPSDEFQAFVYAEFQGLAGGPLIAAMRDWIEENFTYDSGASTASTTARESFVQRQGVCRDYAHVMITFARAAGIPARMASGYAPDVDPPDFHAVAEVWLSDAWHFVDATGMAKASEIAVIGVGRDAADVSFLASFGLAELNAQSVKVTLS</sequence>
<dbReference type="InterPro" id="IPR002931">
    <property type="entry name" value="Transglutaminase-like"/>
</dbReference>
<reference evidence="3" key="1">
    <citation type="submission" date="2016-10" db="EMBL/GenBank/DDBJ databases">
        <authorList>
            <person name="Varghese N."/>
            <person name="Submissions S."/>
        </authorList>
    </citation>
    <scope>NUCLEOTIDE SEQUENCE [LARGE SCALE GENOMIC DNA]</scope>
    <source>
        <strain evidence="3">DSM 100420</strain>
    </source>
</reference>
<dbReference type="SMART" id="SM00460">
    <property type="entry name" value="TGc"/>
    <property type="match status" value="1"/>
</dbReference>
<dbReference type="GO" id="GO:0008233">
    <property type="term" value="F:peptidase activity"/>
    <property type="evidence" value="ECO:0007669"/>
    <property type="project" value="UniProtKB-KW"/>
</dbReference>
<keyword evidence="3" id="KW-1185">Reference proteome</keyword>
<proteinExistence type="predicted"/>
<dbReference type="Gene3D" id="3.10.620.30">
    <property type="match status" value="1"/>
</dbReference>
<protein>
    <submittedName>
        <fullName evidence="2">Transglutaminase-like enzyme, putative cysteine protease</fullName>
    </submittedName>
</protein>
<dbReference type="AlphaFoldDB" id="A0A1H3LCZ0"/>
<keyword evidence="2" id="KW-0645">Protease</keyword>
<dbReference type="PANTHER" id="PTHR33490:SF12">
    <property type="entry name" value="BLL5557 PROTEIN"/>
    <property type="match status" value="1"/>
</dbReference>
<dbReference type="Gene3D" id="2.60.40.2250">
    <property type="match status" value="1"/>
</dbReference>
<gene>
    <name evidence="2" type="ORF">SAMN05444004_102161</name>
</gene>
<dbReference type="InterPro" id="IPR038765">
    <property type="entry name" value="Papain-like_cys_pep_sf"/>
</dbReference>
<evidence type="ECO:0000259" key="1">
    <source>
        <dbReference type="SMART" id="SM00460"/>
    </source>
</evidence>
<keyword evidence="2" id="KW-0378">Hydrolase</keyword>
<name>A0A1H3LCZ0_9RHOB</name>
<dbReference type="GO" id="GO:0006508">
    <property type="term" value="P:proteolysis"/>
    <property type="evidence" value="ECO:0007669"/>
    <property type="project" value="UniProtKB-KW"/>
</dbReference>
<dbReference type="Pfam" id="PF01841">
    <property type="entry name" value="Transglut_core"/>
    <property type="match status" value="1"/>
</dbReference>
<dbReference type="RefSeq" id="WP_092642985.1">
    <property type="nucleotide sequence ID" value="NZ_FNPX01000002.1"/>
</dbReference>
<dbReference type="OrthoDB" id="5438043at2"/>
<dbReference type="PANTHER" id="PTHR33490">
    <property type="entry name" value="BLR5614 PROTEIN-RELATED"/>
    <property type="match status" value="1"/>
</dbReference>
<dbReference type="SUPFAM" id="SSF54001">
    <property type="entry name" value="Cysteine proteinases"/>
    <property type="match status" value="1"/>
</dbReference>
<dbReference type="Proteomes" id="UP000198914">
    <property type="component" value="Unassembled WGS sequence"/>
</dbReference>